<gene>
    <name evidence="1" type="ORF">HC176_13250</name>
</gene>
<protein>
    <submittedName>
        <fullName evidence="1">Uncharacterized protein</fullName>
    </submittedName>
</protein>
<dbReference type="Proteomes" id="UP000760545">
    <property type="component" value="Unassembled WGS sequence"/>
</dbReference>
<comment type="caution">
    <text evidence="1">The sequence shown here is derived from an EMBL/GenBank/DDBJ whole genome shotgun (WGS) entry which is preliminary data.</text>
</comment>
<dbReference type="RefSeq" id="WP_167919059.1">
    <property type="nucleotide sequence ID" value="NZ_JAAVJS010000021.1"/>
</dbReference>
<name>A0ABX1DJG5_9FLAO</name>
<evidence type="ECO:0000313" key="1">
    <source>
        <dbReference type="EMBL" id="NJX16456.1"/>
    </source>
</evidence>
<evidence type="ECO:0000313" key="2">
    <source>
        <dbReference type="Proteomes" id="UP000760545"/>
    </source>
</evidence>
<keyword evidence="2" id="KW-1185">Reference proteome</keyword>
<accession>A0ABX1DJG5</accession>
<sequence>MKSIFEKLQDYFNNTSDEQIAKDWNSTSELDNINSPTIEEFIEHSSCFFMLDQSPPELEPESFVNNIKNPNFTSDFFLTKTYAKSKLFNSKILF</sequence>
<organism evidence="1 2">
    <name type="scientific">Tamlana crocina</name>
    <dbReference type="NCBI Taxonomy" id="393006"/>
    <lineage>
        <taxon>Bacteria</taxon>
        <taxon>Pseudomonadati</taxon>
        <taxon>Bacteroidota</taxon>
        <taxon>Flavobacteriia</taxon>
        <taxon>Flavobacteriales</taxon>
        <taxon>Flavobacteriaceae</taxon>
        <taxon>Tamlana</taxon>
    </lineage>
</organism>
<proteinExistence type="predicted"/>
<reference evidence="1 2" key="1">
    <citation type="submission" date="2020-03" db="EMBL/GenBank/DDBJ databases">
        <title>Tamlana sp. nov, isolated from XXX.</title>
        <authorList>
            <person name="Cao W.R."/>
        </authorList>
    </citation>
    <scope>NUCLEOTIDE SEQUENCE [LARGE SCALE GENOMIC DNA]</scope>
    <source>
        <strain evidence="1 2">HST1-43</strain>
    </source>
</reference>
<dbReference type="EMBL" id="JAAVJS010000021">
    <property type="protein sequence ID" value="NJX16456.1"/>
    <property type="molecule type" value="Genomic_DNA"/>
</dbReference>